<dbReference type="EMBL" id="CP019236">
    <property type="protein sequence ID" value="APW37284.1"/>
    <property type="molecule type" value="Genomic_DNA"/>
</dbReference>
<accession>A0A1P8JU52</accession>
<reference evidence="1 2" key="1">
    <citation type="submission" date="2017-01" db="EMBL/GenBank/DDBJ databases">
        <authorList>
            <person name="Mah S.A."/>
            <person name="Swanson W.J."/>
            <person name="Moy G.W."/>
            <person name="Vacquier V.D."/>
        </authorList>
    </citation>
    <scope>NUCLEOTIDE SEQUENCE [LARGE SCALE GENOMIC DNA]</scope>
    <source>
        <strain evidence="1 2">DCY110</strain>
    </source>
</reference>
<proteinExistence type="predicted"/>
<dbReference type="KEGG" id="rhy:RD110_08830"/>
<dbReference type="AlphaFoldDB" id="A0A1P8JU52"/>
<keyword evidence="2" id="KW-1185">Reference proteome</keyword>
<evidence type="ECO:0000313" key="1">
    <source>
        <dbReference type="EMBL" id="APW37284.1"/>
    </source>
</evidence>
<dbReference type="Proteomes" id="UP000186609">
    <property type="component" value="Chromosome"/>
</dbReference>
<sequence length="80" mass="8568">MLRAKSMLRAKFLITLAVIGGIHQFYRDDDTDLATMHLPAVTCVGHSASPQDAKGLDMDAIGVQGRDCADVEVRPDAVNG</sequence>
<name>A0A1P8JU52_9BURK</name>
<protein>
    <submittedName>
        <fullName evidence="1">Uncharacterized protein</fullName>
    </submittedName>
</protein>
<evidence type="ECO:0000313" key="2">
    <source>
        <dbReference type="Proteomes" id="UP000186609"/>
    </source>
</evidence>
<gene>
    <name evidence="1" type="ORF">RD110_08830</name>
</gene>
<organism evidence="1 2">
    <name type="scientific">Rhodoferax koreensis</name>
    <dbReference type="NCBI Taxonomy" id="1842727"/>
    <lineage>
        <taxon>Bacteria</taxon>
        <taxon>Pseudomonadati</taxon>
        <taxon>Pseudomonadota</taxon>
        <taxon>Betaproteobacteria</taxon>
        <taxon>Burkholderiales</taxon>
        <taxon>Comamonadaceae</taxon>
        <taxon>Rhodoferax</taxon>
    </lineage>
</organism>